<dbReference type="EMBL" id="CABIKO010000327">
    <property type="protein sequence ID" value="VVA34328.1"/>
    <property type="molecule type" value="Genomic_DNA"/>
</dbReference>
<organism evidence="1 2">
    <name type="scientific">Prunus dulcis</name>
    <name type="common">Almond</name>
    <name type="synonym">Amygdalus dulcis</name>
    <dbReference type="NCBI Taxonomy" id="3755"/>
    <lineage>
        <taxon>Eukaryota</taxon>
        <taxon>Viridiplantae</taxon>
        <taxon>Streptophyta</taxon>
        <taxon>Embryophyta</taxon>
        <taxon>Tracheophyta</taxon>
        <taxon>Spermatophyta</taxon>
        <taxon>Magnoliopsida</taxon>
        <taxon>eudicotyledons</taxon>
        <taxon>Gunneridae</taxon>
        <taxon>Pentapetalae</taxon>
        <taxon>rosids</taxon>
        <taxon>fabids</taxon>
        <taxon>Rosales</taxon>
        <taxon>Rosaceae</taxon>
        <taxon>Amygdaloideae</taxon>
        <taxon>Amygdaleae</taxon>
        <taxon>Prunus</taxon>
    </lineage>
</organism>
<evidence type="ECO:0000313" key="1">
    <source>
        <dbReference type="EMBL" id="VVA34328.1"/>
    </source>
</evidence>
<evidence type="ECO:0000313" key="2">
    <source>
        <dbReference type="Proteomes" id="UP000327085"/>
    </source>
</evidence>
<dbReference type="AlphaFoldDB" id="A0A5E4G3Z6"/>
<dbReference type="Proteomes" id="UP000327085">
    <property type="component" value="Chromosome 2"/>
</dbReference>
<dbReference type="Gramene" id="VVA34328">
    <property type="protein sequence ID" value="VVA34328"/>
    <property type="gene ID" value="Prudul26B007746"/>
</dbReference>
<gene>
    <name evidence="1" type="ORF">ALMOND_2B007746</name>
</gene>
<sequence length="100" mass="11397">MSFNIKQKCIRALQIRWHRSSDCFSMDQKTPSPRAIMTPGRAMVVIQLLLRQKTPSSSSIASPPENDERRLLRPRSFYCFSAGKCLSLALCSDFLSHGRH</sequence>
<accession>A0A5E4G3Z6</accession>
<dbReference type="InParanoid" id="A0A5E4G3Z6"/>
<proteinExistence type="predicted"/>
<name>A0A5E4G3Z6_PRUDU</name>
<reference evidence="2" key="1">
    <citation type="journal article" date="2020" name="Plant J.">
        <title>Transposons played a major role in the diversification between the closely related almond and peach genomes: results from the almond genome sequence.</title>
        <authorList>
            <person name="Alioto T."/>
            <person name="Alexiou K.G."/>
            <person name="Bardil A."/>
            <person name="Barteri F."/>
            <person name="Castanera R."/>
            <person name="Cruz F."/>
            <person name="Dhingra A."/>
            <person name="Duval H."/>
            <person name="Fernandez I Marti A."/>
            <person name="Frias L."/>
            <person name="Galan B."/>
            <person name="Garcia J.L."/>
            <person name="Howad W."/>
            <person name="Gomez-Garrido J."/>
            <person name="Gut M."/>
            <person name="Julca I."/>
            <person name="Morata J."/>
            <person name="Puigdomenech P."/>
            <person name="Ribeca P."/>
            <person name="Rubio Cabetas M.J."/>
            <person name="Vlasova A."/>
            <person name="Wirthensohn M."/>
            <person name="Garcia-Mas J."/>
            <person name="Gabaldon T."/>
            <person name="Casacuberta J.M."/>
            <person name="Arus P."/>
        </authorList>
    </citation>
    <scope>NUCLEOTIDE SEQUENCE [LARGE SCALE GENOMIC DNA]</scope>
    <source>
        <strain evidence="2">cv. Texas</strain>
    </source>
</reference>
<protein>
    <submittedName>
        <fullName evidence="1">Uncharacterized protein</fullName>
    </submittedName>
</protein>